<name>A0A2B7Y1B7_POLH7</name>
<keyword evidence="1" id="KW-0812">Transmembrane</keyword>
<keyword evidence="1" id="KW-1133">Transmembrane helix</keyword>
<sequence>MGRPSLSRLRVIALLLLSFTGIFISSLWFGMNSQKDNVPSLLTQLIPAGHCTCSSWTNFNCTSSLADGTSFPASSVSRERAWSFQYPRDGSNIALNRSQCATAFPGLFEDVNRAAAFWESSGGITTEKLDNIPLKNGMAHAAIYNGELYILATKAAQHDHRRKIMAVLSAVYRALVAAPESVPEIEFVFSIEDKLEDVAGPGLPLWILGRKSSEESVWLFPDFGFWAWENPNVLVGTYSQMAQRIKESENKMVWSEKIPKLVWRGNLAFAPKLRRRLFEVARDQPWGDVKEVVWSRKDNFISMEDHCKYQFTAHLEGRSFSSSLKYRQACNSVVVSHKLQYIQHHHYLLRSSGDDQNFVQVERDFSDLPLKMEALLSNPERSQRIAENSFKTFHERYLTAAAEACYWRALWDGYAKVSHIMANKTAQHGLPYESFILQESSAIMNFEAVAVEA</sequence>
<keyword evidence="1" id="KW-0472">Membrane</keyword>
<evidence type="ECO:0000313" key="3">
    <source>
        <dbReference type="EMBL" id="PGH14833.1"/>
    </source>
</evidence>
<evidence type="ECO:0000259" key="2">
    <source>
        <dbReference type="SMART" id="SM00672"/>
    </source>
</evidence>
<dbReference type="InterPro" id="IPR006598">
    <property type="entry name" value="CAP10"/>
</dbReference>
<organism evidence="3 4">
    <name type="scientific">Polytolypa hystricis (strain UAMH7299)</name>
    <dbReference type="NCBI Taxonomy" id="1447883"/>
    <lineage>
        <taxon>Eukaryota</taxon>
        <taxon>Fungi</taxon>
        <taxon>Dikarya</taxon>
        <taxon>Ascomycota</taxon>
        <taxon>Pezizomycotina</taxon>
        <taxon>Eurotiomycetes</taxon>
        <taxon>Eurotiomycetidae</taxon>
        <taxon>Onygenales</taxon>
        <taxon>Onygenales incertae sedis</taxon>
        <taxon>Polytolypa</taxon>
    </lineage>
</organism>
<protein>
    <recommendedName>
        <fullName evidence="2">Glycosyl transferase CAP10 domain-containing protein</fullName>
    </recommendedName>
</protein>
<dbReference type="Proteomes" id="UP000224634">
    <property type="component" value="Unassembled WGS sequence"/>
</dbReference>
<dbReference type="EMBL" id="PDNA01000089">
    <property type="protein sequence ID" value="PGH14833.1"/>
    <property type="molecule type" value="Genomic_DNA"/>
</dbReference>
<gene>
    <name evidence="3" type="ORF">AJ80_05759</name>
</gene>
<accession>A0A2B7Y1B7</accession>
<dbReference type="Pfam" id="PF05686">
    <property type="entry name" value="Glyco_transf_90"/>
    <property type="match status" value="1"/>
</dbReference>
<dbReference type="OrthoDB" id="202415at2759"/>
<feature type="domain" description="Glycosyl transferase CAP10" evidence="2">
    <location>
        <begin position="181"/>
        <end position="421"/>
    </location>
</feature>
<evidence type="ECO:0000256" key="1">
    <source>
        <dbReference type="SAM" id="Phobius"/>
    </source>
</evidence>
<dbReference type="SMART" id="SM00672">
    <property type="entry name" value="CAP10"/>
    <property type="match status" value="1"/>
</dbReference>
<dbReference type="AlphaFoldDB" id="A0A2B7Y1B7"/>
<comment type="caution">
    <text evidence="3">The sequence shown here is derived from an EMBL/GenBank/DDBJ whole genome shotgun (WGS) entry which is preliminary data.</text>
</comment>
<feature type="transmembrane region" description="Helical" evidence="1">
    <location>
        <begin position="12"/>
        <end position="31"/>
    </location>
</feature>
<proteinExistence type="predicted"/>
<dbReference type="PANTHER" id="PTHR12203:SF107">
    <property type="entry name" value="GLYCOSYL TRANSFERASE CAP10 DOMAIN-CONTAINING PROTEIN"/>
    <property type="match status" value="1"/>
</dbReference>
<dbReference type="PANTHER" id="PTHR12203">
    <property type="entry name" value="KDEL LYS-ASP-GLU-LEU CONTAINING - RELATED"/>
    <property type="match status" value="1"/>
</dbReference>
<keyword evidence="4" id="KW-1185">Reference proteome</keyword>
<dbReference type="InterPro" id="IPR051091">
    <property type="entry name" value="O-Glucosyltr/Glycosyltrsf_90"/>
</dbReference>
<evidence type="ECO:0000313" key="4">
    <source>
        <dbReference type="Proteomes" id="UP000224634"/>
    </source>
</evidence>
<reference evidence="3 4" key="1">
    <citation type="submission" date="2017-10" db="EMBL/GenBank/DDBJ databases">
        <title>Comparative genomics in systemic dimorphic fungi from Ajellomycetaceae.</title>
        <authorList>
            <person name="Munoz J.F."/>
            <person name="Mcewen J.G."/>
            <person name="Clay O.K."/>
            <person name="Cuomo C.A."/>
        </authorList>
    </citation>
    <scope>NUCLEOTIDE SEQUENCE [LARGE SCALE GENOMIC DNA]</scope>
    <source>
        <strain evidence="3 4">UAMH7299</strain>
    </source>
</reference>